<keyword evidence="6" id="KW-0378">Hydrolase</keyword>
<evidence type="ECO:0000256" key="2">
    <source>
        <dbReference type="ARBA" id="ARBA00009046"/>
    </source>
</evidence>
<organism evidence="11 12">
    <name type="scientific">Arcanobacterium hippocoleae</name>
    <dbReference type="NCBI Taxonomy" id="149017"/>
    <lineage>
        <taxon>Bacteria</taxon>
        <taxon>Bacillati</taxon>
        <taxon>Actinomycetota</taxon>
        <taxon>Actinomycetes</taxon>
        <taxon>Actinomycetales</taxon>
        <taxon>Actinomycetaceae</taxon>
        <taxon>Arcanobacterium</taxon>
    </lineage>
</organism>
<dbReference type="InterPro" id="IPR041372">
    <property type="entry name" value="Cas3_C"/>
</dbReference>
<dbReference type="Gene3D" id="1.10.3210.30">
    <property type="match status" value="1"/>
</dbReference>
<keyword evidence="7" id="KW-0347">Helicase</keyword>
<dbReference type="PANTHER" id="PTHR47963">
    <property type="entry name" value="DEAD-BOX ATP-DEPENDENT RNA HELICASE 47, MITOCHONDRIAL"/>
    <property type="match status" value="1"/>
</dbReference>
<dbReference type="GO" id="GO:0004519">
    <property type="term" value="F:endonuclease activity"/>
    <property type="evidence" value="ECO:0007669"/>
    <property type="project" value="UniProtKB-KW"/>
</dbReference>
<dbReference type="Pfam" id="PF18019">
    <property type="entry name" value="Cas3_HD"/>
    <property type="match status" value="1"/>
</dbReference>
<accession>A0ABU1T1U7</accession>
<keyword evidence="4" id="KW-0479">Metal-binding</keyword>
<evidence type="ECO:0000256" key="3">
    <source>
        <dbReference type="ARBA" id="ARBA00022722"/>
    </source>
</evidence>
<evidence type="ECO:0000313" key="11">
    <source>
        <dbReference type="EMBL" id="MDR6939336.1"/>
    </source>
</evidence>
<dbReference type="SMART" id="SM00490">
    <property type="entry name" value="HELICc"/>
    <property type="match status" value="1"/>
</dbReference>
<keyword evidence="9" id="KW-0051">Antiviral defense</keyword>
<proteinExistence type="inferred from homology"/>
<keyword evidence="12" id="KW-1185">Reference proteome</keyword>
<evidence type="ECO:0000256" key="4">
    <source>
        <dbReference type="ARBA" id="ARBA00022723"/>
    </source>
</evidence>
<comment type="similarity">
    <text evidence="1">In the N-terminal section; belongs to the CRISPR-associated nuclease Cas3-HD family.</text>
</comment>
<comment type="similarity">
    <text evidence="2">In the central section; belongs to the CRISPR-associated helicase Cas3 family.</text>
</comment>
<dbReference type="CDD" id="cd09641">
    <property type="entry name" value="Cas3''_I"/>
    <property type="match status" value="1"/>
</dbReference>
<evidence type="ECO:0000256" key="8">
    <source>
        <dbReference type="ARBA" id="ARBA00022840"/>
    </source>
</evidence>
<keyword evidence="8" id="KW-0067">ATP-binding</keyword>
<dbReference type="InterPro" id="IPR050547">
    <property type="entry name" value="DEAD_box_RNA_helicases"/>
</dbReference>
<dbReference type="Gene3D" id="3.40.50.300">
    <property type="entry name" value="P-loop containing nucleotide triphosphate hydrolases"/>
    <property type="match status" value="2"/>
</dbReference>
<dbReference type="NCBIfam" id="TIGR01587">
    <property type="entry name" value="cas3_core"/>
    <property type="match status" value="1"/>
</dbReference>
<dbReference type="EMBL" id="JAVDUJ010000001">
    <property type="protein sequence ID" value="MDR6939336.1"/>
    <property type="molecule type" value="Genomic_DNA"/>
</dbReference>
<dbReference type="Pfam" id="PF18395">
    <property type="entry name" value="Cas3_C"/>
    <property type="match status" value="1"/>
</dbReference>
<dbReference type="InterPro" id="IPR001650">
    <property type="entry name" value="Helicase_C-like"/>
</dbReference>
<gene>
    <name evidence="11" type="ORF">J2S36_000879</name>
</gene>
<keyword evidence="11" id="KW-0255">Endonuclease</keyword>
<dbReference type="RefSeq" id="WP_309955942.1">
    <property type="nucleotide sequence ID" value="NZ_JAVDUJ010000001.1"/>
</dbReference>
<dbReference type="InterPro" id="IPR014001">
    <property type="entry name" value="Helicase_ATP-bd"/>
</dbReference>
<evidence type="ECO:0000256" key="1">
    <source>
        <dbReference type="ARBA" id="ARBA00006847"/>
    </source>
</evidence>
<dbReference type="Pfam" id="PF22590">
    <property type="entry name" value="Cas3-like_C_2"/>
    <property type="match status" value="1"/>
</dbReference>
<evidence type="ECO:0000259" key="10">
    <source>
        <dbReference type="PROSITE" id="PS51643"/>
    </source>
</evidence>
<dbReference type="SMART" id="SM00487">
    <property type="entry name" value="DEXDc"/>
    <property type="match status" value="1"/>
</dbReference>
<name>A0ABU1T1U7_9ACTO</name>
<dbReference type="Proteomes" id="UP001266099">
    <property type="component" value="Unassembled WGS sequence"/>
</dbReference>
<dbReference type="NCBIfam" id="TIGR01596">
    <property type="entry name" value="cas3_HD"/>
    <property type="match status" value="1"/>
</dbReference>
<dbReference type="InterPro" id="IPR038257">
    <property type="entry name" value="CRISPR-assoc_Cas3_HD_sf"/>
</dbReference>
<evidence type="ECO:0000256" key="6">
    <source>
        <dbReference type="ARBA" id="ARBA00022801"/>
    </source>
</evidence>
<comment type="caution">
    <text evidence="11">The sequence shown here is derived from an EMBL/GenBank/DDBJ whole genome shotgun (WGS) entry which is preliminary data.</text>
</comment>
<reference evidence="11 12" key="1">
    <citation type="submission" date="2023-07" db="EMBL/GenBank/DDBJ databases">
        <title>Sequencing the genomes of 1000 actinobacteria strains.</title>
        <authorList>
            <person name="Klenk H.-P."/>
        </authorList>
    </citation>
    <scope>NUCLEOTIDE SEQUENCE [LARGE SCALE GENOMIC DNA]</scope>
    <source>
        <strain evidence="11 12">DSM 15539</strain>
    </source>
</reference>
<dbReference type="InterPro" id="IPR027417">
    <property type="entry name" value="P-loop_NTPase"/>
</dbReference>
<dbReference type="InterPro" id="IPR006474">
    <property type="entry name" value="Helicase_Cas3_CRISPR-ass_core"/>
</dbReference>
<keyword evidence="3" id="KW-0540">Nuclease</keyword>
<dbReference type="SUPFAM" id="SSF52540">
    <property type="entry name" value="P-loop containing nucleoside triphosphate hydrolases"/>
    <property type="match status" value="1"/>
</dbReference>
<evidence type="ECO:0000256" key="5">
    <source>
        <dbReference type="ARBA" id="ARBA00022741"/>
    </source>
</evidence>
<dbReference type="PANTHER" id="PTHR47963:SF9">
    <property type="entry name" value="CRISPR-ASSOCIATED ENDONUCLEASE_HELICASE CAS3"/>
    <property type="match status" value="1"/>
</dbReference>
<evidence type="ECO:0000256" key="7">
    <source>
        <dbReference type="ARBA" id="ARBA00022806"/>
    </source>
</evidence>
<protein>
    <submittedName>
        <fullName evidence="11">CRISPR-associated helicase Cas3/CRISPR-associated endonuclease Cas3-HD</fullName>
    </submittedName>
</protein>
<feature type="domain" description="HD Cas3-type" evidence="10">
    <location>
        <begin position="40"/>
        <end position="245"/>
    </location>
</feature>
<evidence type="ECO:0000256" key="9">
    <source>
        <dbReference type="ARBA" id="ARBA00023118"/>
    </source>
</evidence>
<keyword evidence="5" id="KW-0547">Nucleotide-binding</keyword>
<dbReference type="InterPro" id="IPR054712">
    <property type="entry name" value="Cas3-like_dom"/>
</dbReference>
<evidence type="ECO:0000313" key="12">
    <source>
        <dbReference type="Proteomes" id="UP001266099"/>
    </source>
</evidence>
<dbReference type="PROSITE" id="PS51643">
    <property type="entry name" value="HD_CAS3"/>
    <property type="match status" value="1"/>
</dbReference>
<sequence>MKDSSIEQEKKSELFLSKGARIAWAKSPYERYGIADDSDFEPKWLPLFYHCADSAGVGRMLTQKWLAPRQKEMLARGIGYRCANECEAEIAALVSFVCAMHDIGKLTPAFAIQVDDLALHMENYGFTFSGMTAESRKQLPHALAGEVIFKKLVQDMGWSKGAAKSLASVIGAHHGIPPTAKDVSDASSRAHELGQDQWEAAREELLSWCIRISGAKPYFNHWGTVDFSQPLLALLSGIVITADWIASNTDYFPLISRKDLRYRDEVYFRERLRCAWALIDLPIPWRPYEVNSDTDVDAQLRADFSLPPEASARPMQRAAFQEALNAADEPALLLVEDVMGSGKTEAALLAAHILAARQGASGVWVTLPTQTTANAMFNRLLAWVAEMEKSSDGTSDFAVQLLHGRAHLSDDVQKLKRRGYALHNKKFSIDSEAQLESDIDVLQRNMEKTAYRQAAHSLPIPNRSCDVGRDEELDQSVHSYRANKKSSSRISVHPWESGKKALMADFVVSTIDQLLMVALKSRHLALRHFGASRKIVIIDEVHACDVFMNQYLYRAIEWLGAYGVSVIALSATLDDASRKELLHAYQRGRNYARPKLSRKDRGKKWKKQDANLVSDFVIAPQEQEPYPALSVATAHGVSTEHVESTQNRSVYVRQLDDSINHFLTEKLRDGGCALVVRNTVKRAQETYVQLQEIFGDDVVLMHARFIGAHRTENDQWLLDNFGKDAREGRRPRRKIVVATQVVEQSLDIDFDLLISDLAPIDVLLQRAGRVHRHLGRVRPVGLENPICWIAEMPQTGEEPNVERGSAAVYGEVLLLRTAFALQPYICGGKTLRLPDDVRPLMSFVYSEKEEQNLPSEWGQKYAVAKNKFLEKRRTSEQNAQTFCLDRPKPAGNEYAVASLDGWVQGHIDGDEDSLIRAGVREGEDSLEVILVDADDAENMATWRLVAGVSPDIPREIPTDSNPSFAQAQALMNSIVRLPAKFTNHGTFERTVEELESLHPSWDYHTPVYGQLVLPLVHGETIVQGCTLRYSRELGLMEVRNDC</sequence>
<dbReference type="InterPro" id="IPR006483">
    <property type="entry name" value="CRISPR-assoc_Cas3_HD"/>
</dbReference>